<dbReference type="GO" id="GO:0051745">
    <property type="term" value="F:4-hydroxy-3-methylbut-2-enyl diphosphate reductase activity"/>
    <property type="evidence" value="ECO:0007669"/>
    <property type="project" value="UniProtKB-EC"/>
</dbReference>
<dbReference type="Pfam" id="PF02401">
    <property type="entry name" value="LYTB"/>
    <property type="match status" value="1"/>
</dbReference>
<keyword evidence="5" id="KW-0408">Iron</keyword>
<evidence type="ECO:0000256" key="4">
    <source>
        <dbReference type="ARBA" id="ARBA00023002"/>
    </source>
</evidence>
<dbReference type="Gene3D" id="3.40.1010.20">
    <property type="entry name" value="4-hydroxy-3-methylbut-2-enyl diphosphate reductase, catalytic domain"/>
    <property type="match status" value="2"/>
</dbReference>
<evidence type="ECO:0000256" key="8">
    <source>
        <dbReference type="ARBA" id="ARBA00046314"/>
    </source>
</evidence>
<dbReference type="NCBIfam" id="NF009911">
    <property type="entry name" value="PRK13371.1"/>
    <property type="match status" value="1"/>
</dbReference>
<evidence type="ECO:0000256" key="3">
    <source>
        <dbReference type="ARBA" id="ARBA00022723"/>
    </source>
</evidence>
<dbReference type="GO" id="GO:0046872">
    <property type="term" value="F:metal ion binding"/>
    <property type="evidence" value="ECO:0007669"/>
    <property type="project" value="UniProtKB-KW"/>
</dbReference>
<evidence type="ECO:0000256" key="6">
    <source>
        <dbReference type="ARBA" id="ARBA00023014"/>
    </source>
</evidence>
<gene>
    <name evidence="11" type="ORF">GPECTOR_79g127</name>
</gene>
<evidence type="ECO:0000256" key="1">
    <source>
        <dbReference type="ARBA" id="ARBA00001966"/>
    </source>
</evidence>
<comment type="similarity">
    <text evidence="9">Belongs to the IspH family.</text>
</comment>
<dbReference type="AlphaFoldDB" id="A0A150G1Y4"/>
<evidence type="ECO:0000313" key="11">
    <source>
        <dbReference type="EMBL" id="KXZ43848.1"/>
    </source>
</evidence>
<dbReference type="EMBL" id="LSYV01000080">
    <property type="protein sequence ID" value="KXZ43848.1"/>
    <property type="molecule type" value="Genomic_DNA"/>
</dbReference>
<dbReference type="STRING" id="33097.A0A150G1Y4"/>
<dbReference type="CDD" id="cd13944">
    <property type="entry name" value="lytB_ispH"/>
    <property type="match status" value="1"/>
</dbReference>
<evidence type="ECO:0000256" key="7">
    <source>
        <dbReference type="ARBA" id="ARBA00046313"/>
    </source>
</evidence>
<name>A0A150G1Y4_GONPE</name>
<dbReference type="GO" id="GO:0019288">
    <property type="term" value="P:isopentenyl diphosphate biosynthetic process, methylerythritol 4-phosphate pathway"/>
    <property type="evidence" value="ECO:0007669"/>
    <property type="project" value="InterPro"/>
</dbReference>
<keyword evidence="12" id="KW-1185">Reference proteome</keyword>
<dbReference type="InterPro" id="IPR003451">
    <property type="entry name" value="LytB/IspH"/>
</dbReference>
<evidence type="ECO:0000256" key="9">
    <source>
        <dbReference type="ARBA" id="ARBA00046335"/>
    </source>
</evidence>
<comment type="caution">
    <text evidence="11">The sequence shown here is derived from an EMBL/GenBank/DDBJ whole genome shotgun (WGS) entry which is preliminary data.</text>
</comment>
<protein>
    <recommendedName>
        <fullName evidence="10">4-hydroxy-3-methylbut-2-enyl diphosphate reductase</fullName>
        <ecNumber evidence="10">1.17.7.4</ecNumber>
    </recommendedName>
</protein>
<organism evidence="11 12">
    <name type="scientific">Gonium pectorale</name>
    <name type="common">Green alga</name>
    <dbReference type="NCBI Taxonomy" id="33097"/>
    <lineage>
        <taxon>Eukaryota</taxon>
        <taxon>Viridiplantae</taxon>
        <taxon>Chlorophyta</taxon>
        <taxon>core chlorophytes</taxon>
        <taxon>Chlorophyceae</taxon>
        <taxon>CS clade</taxon>
        <taxon>Chlamydomonadales</taxon>
        <taxon>Volvocaceae</taxon>
        <taxon>Gonium</taxon>
    </lineage>
</organism>
<evidence type="ECO:0000313" key="12">
    <source>
        <dbReference type="Proteomes" id="UP000075714"/>
    </source>
</evidence>
<dbReference type="PANTHER" id="PTHR31619">
    <property type="entry name" value="4-HYDROXY-3-METHYLBUT-2-ENYL DIPHOSPHATE REDUCTASE, CHLOROPLASTIC"/>
    <property type="match status" value="1"/>
</dbReference>
<comment type="cofactor">
    <cofactor evidence="1">
        <name>[4Fe-4S] cluster</name>
        <dbReference type="ChEBI" id="CHEBI:49883"/>
    </cofactor>
</comment>
<proteinExistence type="inferred from homology"/>
<dbReference type="PANTHER" id="PTHR31619:SF5">
    <property type="entry name" value="4-HYDROXY-3-METHYLBUT-2-ENYL DIPHOSPHATE REDUCTASE, CHLOROPLASTIC"/>
    <property type="match status" value="1"/>
</dbReference>
<dbReference type="Gene3D" id="3.40.50.11270">
    <property type="match status" value="1"/>
</dbReference>
<dbReference type="GO" id="GO:0051539">
    <property type="term" value="F:4 iron, 4 sulfur cluster binding"/>
    <property type="evidence" value="ECO:0007669"/>
    <property type="project" value="UniProtKB-KW"/>
</dbReference>
<accession>A0A150G1Y4</accession>
<dbReference type="GO" id="GO:0050992">
    <property type="term" value="P:dimethylallyl diphosphate biosynthetic process"/>
    <property type="evidence" value="ECO:0007669"/>
    <property type="project" value="InterPro"/>
</dbReference>
<keyword evidence="4" id="KW-0560">Oxidoreductase</keyword>
<dbReference type="EC" id="1.17.7.4" evidence="10"/>
<comment type="pathway">
    <text evidence="8">Isoprenoid biosynthesis; dimethylallyl diphosphate biosynthesis; dimethylallyl diphosphate from (2E)-4-hydroxy-3-methylbutenyl diphosphate: step 1/1.</text>
</comment>
<keyword evidence="3" id="KW-0479">Metal-binding</keyword>
<dbReference type="Proteomes" id="UP000075714">
    <property type="component" value="Unassembled WGS sequence"/>
</dbReference>
<keyword evidence="6" id="KW-0411">Iron-sulfur</keyword>
<keyword evidence="2" id="KW-0004">4Fe-4S</keyword>
<dbReference type="HAMAP" id="MF_00191">
    <property type="entry name" value="IspH"/>
    <property type="match status" value="1"/>
</dbReference>
<dbReference type="NCBIfam" id="TIGR00216">
    <property type="entry name" value="ispH_lytB"/>
    <property type="match status" value="1"/>
</dbReference>
<sequence length="473" mass="52649">MQSTMMSGQRPAAFSGSKARLDKAVRPAKLARVLVPTVRAVVAGATEAEVDGRALRRSLNQTGRYVRQPRNDPISQQKMDEHGVGYSTSGLVAQMRTQGNLWKEGEITVKLAKAYGYCWGVERAVRMAYEARQAHPDKKLFVTNEIIHNPEVNQRLKEMDIEIVEAEGDQKDYSKIGTGDVVIFPAFGATVQELSDFKNRGVQMVDTTCPWVAKVWNSVDTHTRRSFTSVIHGKYSHEETVATASFASNYVIVKDMKEAQYLCDFILNGGSREEFLTKFAKAVSKGFDPDTMLSRVGLANQTTMLKDETEQIGKLLEKTMMQKYGPEKLNEHFLLMETICDATQERQDALYEIVADPEIDFMVVVGGFNSSNTSHLQEIAEHKGVPSFWVDSAARIDVEKNTILHKLAHGELRETTNWLTPGKAVTIGITSGASTPDRAVEEVLHKVFKIYNPDFSGIAPKDCGPVVTPDEEH</sequence>
<reference evidence="12" key="1">
    <citation type="journal article" date="2016" name="Nat. Commun.">
        <title>The Gonium pectorale genome demonstrates co-option of cell cycle regulation during the evolution of multicellularity.</title>
        <authorList>
            <person name="Hanschen E.R."/>
            <person name="Marriage T.N."/>
            <person name="Ferris P.J."/>
            <person name="Hamaji T."/>
            <person name="Toyoda A."/>
            <person name="Fujiyama A."/>
            <person name="Neme R."/>
            <person name="Noguchi H."/>
            <person name="Minakuchi Y."/>
            <person name="Suzuki M."/>
            <person name="Kawai-Toyooka H."/>
            <person name="Smith D.R."/>
            <person name="Sparks H."/>
            <person name="Anderson J."/>
            <person name="Bakaric R."/>
            <person name="Luria V."/>
            <person name="Karger A."/>
            <person name="Kirschner M.W."/>
            <person name="Durand P.M."/>
            <person name="Michod R.E."/>
            <person name="Nozaki H."/>
            <person name="Olson B.J."/>
        </authorList>
    </citation>
    <scope>NUCLEOTIDE SEQUENCE [LARGE SCALE GENOMIC DNA]</scope>
    <source>
        <strain evidence="12">NIES-2863</strain>
    </source>
</reference>
<comment type="pathway">
    <text evidence="7">Isoprenoid biosynthesis; isopentenyl diphosphate biosynthesis via DXP pathway; isopentenyl diphosphate from 1-deoxy-D-xylulose 5-phosphate: step 6/6.</text>
</comment>
<evidence type="ECO:0000256" key="2">
    <source>
        <dbReference type="ARBA" id="ARBA00022485"/>
    </source>
</evidence>
<dbReference type="OrthoDB" id="1698201at2759"/>
<evidence type="ECO:0000256" key="10">
    <source>
        <dbReference type="ARBA" id="ARBA00047177"/>
    </source>
</evidence>
<evidence type="ECO:0000256" key="5">
    <source>
        <dbReference type="ARBA" id="ARBA00023004"/>
    </source>
</evidence>